<dbReference type="NCBIfam" id="TIGR02684">
    <property type="entry name" value="dnstrm_HI1420"/>
    <property type="match status" value="1"/>
</dbReference>
<dbReference type="Pfam" id="PF21716">
    <property type="entry name" value="dnstrm_HI1420"/>
    <property type="match status" value="1"/>
</dbReference>
<dbReference type="PANTHER" id="PTHR40275">
    <property type="entry name" value="SSL7038 PROTEIN"/>
    <property type="match status" value="1"/>
</dbReference>
<dbReference type="KEGG" id="jag:GJA_3775"/>
<name>W0V9W3_9BURK</name>
<dbReference type="InterPro" id="IPR014057">
    <property type="entry name" value="HI1420"/>
</dbReference>
<dbReference type="EMBL" id="HG322949">
    <property type="protein sequence ID" value="CDG84390.1"/>
    <property type="molecule type" value="Genomic_DNA"/>
</dbReference>
<dbReference type="Proteomes" id="UP000027604">
    <property type="component" value="Chromosome I"/>
</dbReference>
<reference evidence="1 2" key="1">
    <citation type="journal article" date="2015" name="Genome Announc.">
        <title>Genome Sequence of Mushroom Soft-Rot Pathogen Janthinobacterium agaricidamnosum.</title>
        <authorList>
            <person name="Graupner K."/>
            <person name="Lackner G."/>
            <person name="Hertweck C."/>
        </authorList>
    </citation>
    <scope>NUCLEOTIDE SEQUENCE [LARGE SCALE GENOMIC DNA]</scope>
    <source>
        <strain evidence="2">NBRC 102515 / DSM 9628</strain>
    </source>
</reference>
<sequence length="118" mass="12519">MAQDNIDTAFALADLKALGLTEFDPADYLTSPKAIAHYMSEIAATGNADLLQSAMNDVVRAHGMSKVAKEAQITREGAYKALRKGSKPRLETVMALLNAMGMQFAIVPKAHGSKALAA</sequence>
<dbReference type="HOGENOM" id="CLU_137365_1_0_4"/>
<keyword evidence="2" id="KW-1185">Reference proteome</keyword>
<dbReference type="STRING" id="1349767.GJA_3775"/>
<proteinExistence type="predicted"/>
<dbReference type="PATRIC" id="fig|1349767.4.peg.369"/>
<accession>W0V9W3</accession>
<organism evidence="1 2">
    <name type="scientific">Janthinobacterium agaricidamnosum NBRC 102515 = DSM 9628</name>
    <dbReference type="NCBI Taxonomy" id="1349767"/>
    <lineage>
        <taxon>Bacteria</taxon>
        <taxon>Pseudomonadati</taxon>
        <taxon>Pseudomonadota</taxon>
        <taxon>Betaproteobacteria</taxon>
        <taxon>Burkholderiales</taxon>
        <taxon>Oxalobacteraceae</taxon>
        <taxon>Janthinobacterium</taxon>
    </lineage>
</organism>
<dbReference type="eggNOG" id="COG3636">
    <property type="taxonomic scope" value="Bacteria"/>
</dbReference>
<dbReference type="OrthoDB" id="9798416at2"/>
<dbReference type="PANTHER" id="PTHR40275:SF1">
    <property type="entry name" value="SSL7038 PROTEIN"/>
    <property type="match status" value="1"/>
</dbReference>
<dbReference type="AlphaFoldDB" id="W0V9W3"/>
<dbReference type="RefSeq" id="WP_051781041.1">
    <property type="nucleotide sequence ID" value="NZ_BCTH01000095.1"/>
</dbReference>
<evidence type="ECO:0000313" key="2">
    <source>
        <dbReference type="Proteomes" id="UP000027604"/>
    </source>
</evidence>
<protein>
    <submittedName>
        <fullName evidence="1">Putative transcriptional regulator</fullName>
    </submittedName>
</protein>
<gene>
    <name evidence="1" type="ORF">GJA_3775</name>
</gene>
<evidence type="ECO:0000313" key="1">
    <source>
        <dbReference type="EMBL" id="CDG84390.1"/>
    </source>
</evidence>